<dbReference type="InterPro" id="IPR003111">
    <property type="entry name" value="Lon_prtase_N"/>
</dbReference>
<evidence type="ECO:0000259" key="2">
    <source>
        <dbReference type="PROSITE" id="PS51787"/>
    </source>
</evidence>
<dbReference type="Gene3D" id="1.20.58.1480">
    <property type="match status" value="1"/>
</dbReference>
<evidence type="ECO:0000256" key="1">
    <source>
        <dbReference type="SAM" id="MobiDB-lite"/>
    </source>
</evidence>
<dbReference type="EMBL" id="CADCWK010000011">
    <property type="protein sequence ID" value="CAA9542393.1"/>
    <property type="molecule type" value="Genomic_DNA"/>
</dbReference>
<gene>
    <name evidence="3" type="ORF">AVDCRST_MAG33-139</name>
</gene>
<dbReference type="Gene3D" id="2.30.130.40">
    <property type="entry name" value="LON domain-like"/>
    <property type="match status" value="1"/>
</dbReference>
<dbReference type="PANTHER" id="PTHR46732">
    <property type="entry name" value="ATP-DEPENDENT PROTEASE LA (LON) DOMAIN PROTEIN"/>
    <property type="match status" value="1"/>
</dbReference>
<feature type="region of interest" description="Disordered" evidence="1">
    <location>
        <begin position="1"/>
        <end position="22"/>
    </location>
</feature>
<sequence length="242" mass="26533">MTTRPEDPTGTPDPVPTSSGDAAETARLPLFPLSSPLFPGMALPLHIFEPRYRQLLQDQANAEPMFGVVLTLTGHEVGDQPEIHPVGTSAELLGIHQHEDGRADIAVRGSRRFRVIETDWSGPYAVARVEWLPDDKEPGDDLSTLADRTRSAMLRLVAAAASAGGLPVPELQLPDNPTDLGYLLSRTLWLNTWERQQLLELPTSRDRLDRLLAIIRREHRLLTRAGAAGTPIEHPGSGFSPN</sequence>
<dbReference type="AlphaFoldDB" id="A0A6J4U7F6"/>
<feature type="domain" description="Lon N-terminal" evidence="2">
    <location>
        <begin position="25"/>
        <end position="219"/>
    </location>
</feature>
<dbReference type="PROSITE" id="PS51787">
    <property type="entry name" value="LON_N"/>
    <property type="match status" value="1"/>
</dbReference>
<organism evidence="3">
    <name type="scientific">uncultured Thermomicrobiales bacterium</name>
    <dbReference type="NCBI Taxonomy" id="1645740"/>
    <lineage>
        <taxon>Bacteria</taxon>
        <taxon>Pseudomonadati</taxon>
        <taxon>Thermomicrobiota</taxon>
        <taxon>Thermomicrobia</taxon>
        <taxon>Thermomicrobiales</taxon>
        <taxon>environmental samples</taxon>
    </lineage>
</organism>
<dbReference type="SUPFAM" id="SSF88697">
    <property type="entry name" value="PUA domain-like"/>
    <property type="match status" value="1"/>
</dbReference>
<dbReference type="Pfam" id="PF02190">
    <property type="entry name" value="LON_substr_bdg"/>
    <property type="match status" value="1"/>
</dbReference>
<dbReference type="PANTHER" id="PTHR46732:SF8">
    <property type="entry name" value="ATP-DEPENDENT PROTEASE LA (LON) DOMAIN PROTEIN"/>
    <property type="match status" value="1"/>
</dbReference>
<evidence type="ECO:0000313" key="3">
    <source>
        <dbReference type="EMBL" id="CAA9542393.1"/>
    </source>
</evidence>
<dbReference type="InterPro" id="IPR015947">
    <property type="entry name" value="PUA-like_sf"/>
</dbReference>
<protein>
    <recommendedName>
        <fullName evidence="2">Lon N-terminal domain-containing protein</fullName>
    </recommendedName>
</protein>
<dbReference type="SMART" id="SM00464">
    <property type="entry name" value="LON"/>
    <property type="match status" value="1"/>
</dbReference>
<accession>A0A6J4U7F6</accession>
<name>A0A6J4U7F6_9BACT</name>
<reference evidence="3" key="1">
    <citation type="submission" date="2020-02" db="EMBL/GenBank/DDBJ databases">
        <authorList>
            <person name="Meier V. D."/>
        </authorList>
    </citation>
    <scope>NUCLEOTIDE SEQUENCE</scope>
    <source>
        <strain evidence="3">AVDCRST_MAG33</strain>
    </source>
</reference>
<dbReference type="InterPro" id="IPR046336">
    <property type="entry name" value="Lon_prtase_N_sf"/>
</dbReference>
<proteinExistence type="predicted"/>